<dbReference type="InterPro" id="IPR000644">
    <property type="entry name" value="CBS_dom"/>
</dbReference>
<dbReference type="InterPro" id="IPR046342">
    <property type="entry name" value="CBS_dom_sf"/>
</dbReference>
<feature type="transmembrane region" description="Helical" evidence="9">
    <location>
        <begin position="358"/>
        <end position="376"/>
    </location>
</feature>
<organism evidence="11 12">
    <name type="scientific">Thermaerobacter composti</name>
    <dbReference type="NCBI Taxonomy" id="554949"/>
    <lineage>
        <taxon>Bacteria</taxon>
        <taxon>Bacillati</taxon>
        <taxon>Bacillota</taxon>
        <taxon>Clostridia</taxon>
        <taxon>Eubacteriales</taxon>
        <taxon>Clostridiales Family XVII. Incertae Sedis</taxon>
        <taxon>Thermaerobacter</taxon>
    </lineage>
</organism>
<dbReference type="Pfam" id="PF01769">
    <property type="entry name" value="MgtE"/>
    <property type="match status" value="1"/>
</dbReference>
<evidence type="ECO:0000256" key="7">
    <source>
        <dbReference type="ARBA" id="ARBA00023136"/>
    </source>
</evidence>
<feature type="transmembrane region" description="Helical" evidence="9">
    <location>
        <begin position="388"/>
        <end position="411"/>
    </location>
</feature>
<evidence type="ECO:0000256" key="3">
    <source>
        <dbReference type="ARBA" id="ARBA00022448"/>
    </source>
</evidence>
<dbReference type="SUPFAM" id="SSF54631">
    <property type="entry name" value="CBS-domain pair"/>
    <property type="match status" value="1"/>
</dbReference>
<feature type="transmembrane region" description="Helical" evidence="9">
    <location>
        <begin position="307"/>
        <end position="326"/>
    </location>
</feature>
<dbReference type="SUPFAM" id="SSF158791">
    <property type="entry name" value="MgtE N-terminal domain-like"/>
    <property type="match status" value="1"/>
</dbReference>
<dbReference type="SUPFAM" id="SSF161093">
    <property type="entry name" value="MgtE membrane domain-like"/>
    <property type="match status" value="1"/>
</dbReference>
<keyword evidence="12" id="KW-1185">Reference proteome</keyword>
<keyword evidence="4 9" id="KW-0812">Transmembrane</keyword>
<proteinExistence type="inferred from homology"/>
<feature type="transmembrane region" description="Helical" evidence="9">
    <location>
        <begin position="284"/>
        <end position="301"/>
    </location>
</feature>
<dbReference type="SMART" id="SM00924">
    <property type="entry name" value="MgtE_N"/>
    <property type="match status" value="1"/>
</dbReference>
<dbReference type="CDD" id="cd04606">
    <property type="entry name" value="CBS_pair_Mg_transporter"/>
    <property type="match status" value="1"/>
</dbReference>
<dbReference type="Proteomes" id="UP001304683">
    <property type="component" value="Chromosome"/>
</dbReference>
<dbReference type="InterPro" id="IPR038076">
    <property type="entry name" value="MgtE_N_sf"/>
</dbReference>
<keyword evidence="7 9" id="KW-0472">Membrane</keyword>
<comment type="subunit">
    <text evidence="9">Homodimer.</text>
</comment>
<dbReference type="Gene3D" id="1.10.357.20">
    <property type="entry name" value="SLC41 divalent cation transporters, integral membrane domain"/>
    <property type="match status" value="1"/>
</dbReference>
<comment type="function">
    <text evidence="9">Acts as a magnesium transporter.</text>
</comment>
<keyword evidence="5 9" id="KW-0460">Magnesium</keyword>
<sequence>MQAAEQARDIATILQGEGERAALQRLVRLQPFDRAEVLARLEPAERLRLVRAMPTPLAAETLEYLEPELQYRILDHLDEPLAAALLQAMSSDTVVDLLLALHPLQAARLKAWLPPAYRERIDTLMTFPEDTAGSLATIEYIAAREGWTVQQALDHVRKVGHDAEVVSYVYVVDARGRLVRVASLRELILADPRAPLADVGRADVIAVRATAAREEAARLLTRYDFVALPVVDDQNRLLGIITVDDIIDVIHREATEDIQRLGGSVPLAESYFKTPVPVLFRKRVGWLLTLFVAGAYTSTVLRHFEDLLSRVVGLTFFIPLLIGTGGNTGSQTVSTLVRALAVGEVAFRDLGRVLAREVATGALLGAAMAVAAYIRALTLGVGPQLGPVVAVTALFIVVWASMVAAILPLLLHRLRVDPAVVSGPFISTLVDGTGLFLYFTVARVMLHLP</sequence>
<dbReference type="InterPro" id="IPR036739">
    <property type="entry name" value="SLC41_membr_dom_sf"/>
</dbReference>
<name>A0ABZ0QRA5_9FIRM</name>
<dbReference type="Pfam" id="PF03448">
    <property type="entry name" value="MgtE_N"/>
    <property type="match status" value="1"/>
</dbReference>
<dbReference type="InterPro" id="IPR006667">
    <property type="entry name" value="SLC41_membr_dom"/>
</dbReference>
<evidence type="ECO:0000256" key="5">
    <source>
        <dbReference type="ARBA" id="ARBA00022842"/>
    </source>
</evidence>
<dbReference type="InterPro" id="IPR006669">
    <property type="entry name" value="MgtE_transporter"/>
</dbReference>
<feature type="transmembrane region" description="Helical" evidence="9">
    <location>
        <begin position="423"/>
        <end position="446"/>
    </location>
</feature>
<evidence type="ECO:0000256" key="6">
    <source>
        <dbReference type="ARBA" id="ARBA00022989"/>
    </source>
</evidence>
<keyword evidence="8" id="KW-0129">CBS domain</keyword>
<evidence type="ECO:0000256" key="1">
    <source>
        <dbReference type="ARBA" id="ARBA00004141"/>
    </source>
</evidence>
<evidence type="ECO:0000259" key="10">
    <source>
        <dbReference type="PROSITE" id="PS51371"/>
    </source>
</evidence>
<accession>A0ABZ0QRA5</accession>
<protein>
    <recommendedName>
        <fullName evidence="9">Magnesium transporter MgtE</fullName>
    </recommendedName>
</protein>
<reference evidence="11 12" key="1">
    <citation type="submission" date="2023-08" db="EMBL/GenBank/DDBJ databases">
        <title>Genome sequence of Thermaerobacter compostii strain Ins1, a spore-forming filamentous bacterium isolated from a deep geothermal reservoir.</title>
        <authorList>
            <person name="Bregnard D."/>
            <person name="Gonzalez D."/>
            <person name="Junier P."/>
        </authorList>
    </citation>
    <scope>NUCLEOTIDE SEQUENCE [LARGE SCALE GENOMIC DNA]</scope>
    <source>
        <strain evidence="11 12">Ins1</strain>
    </source>
</reference>
<evidence type="ECO:0000256" key="8">
    <source>
        <dbReference type="PROSITE-ProRule" id="PRU00703"/>
    </source>
</evidence>
<dbReference type="Gene3D" id="1.25.60.10">
    <property type="entry name" value="MgtE N-terminal domain-like"/>
    <property type="match status" value="1"/>
</dbReference>
<keyword evidence="3 9" id="KW-0813">Transport</keyword>
<dbReference type="NCBIfam" id="TIGR00400">
    <property type="entry name" value="mgtE"/>
    <property type="match status" value="1"/>
</dbReference>
<dbReference type="PROSITE" id="PS51371">
    <property type="entry name" value="CBS"/>
    <property type="match status" value="1"/>
</dbReference>
<comment type="subcellular location">
    <subcellularLocation>
        <location evidence="9">Cell membrane</location>
        <topology evidence="9">Multi-pass membrane protein</topology>
    </subcellularLocation>
    <subcellularLocation>
        <location evidence="1">Membrane</location>
        <topology evidence="1">Multi-pass membrane protein</topology>
    </subcellularLocation>
</comment>
<evidence type="ECO:0000256" key="4">
    <source>
        <dbReference type="ARBA" id="ARBA00022692"/>
    </source>
</evidence>
<dbReference type="RefSeq" id="WP_318750841.1">
    <property type="nucleotide sequence ID" value="NZ_CP132508.1"/>
</dbReference>
<dbReference type="EMBL" id="CP132508">
    <property type="protein sequence ID" value="WPD19277.1"/>
    <property type="molecule type" value="Genomic_DNA"/>
</dbReference>
<evidence type="ECO:0000256" key="9">
    <source>
        <dbReference type="RuleBase" id="RU362011"/>
    </source>
</evidence>
<dbReference type="PANTHER" id="PTHR41394:SF8">
    <property type="entry name" value="MAGNESIUM TRANSPORTER MGTE"/>
    <property type="match status" value="1"/>
</dbReference>
<dbReference type="Pfam" id="PF00571">
    <property type="entry name" value="CBS"/>
    <property type="match status" value="1"/>
</dbReference>
<evidence type="ECO:0000256" key="2">
    <source>
        <dbReference type="ARBA" id="ARBA00009749"/>
    </source>
</evidence>
<feature type="domain" description="CBS" evidence="10">
    <location>
        <begin position="199"/>
        <end position="256"/>
    </location>
</feature>
<keyword evidence="9" id="KW-1003">Cell membrane</keyword>
<comment type="similarity">
    <text evidence="2 9">Belongs to the SLC41A transporter family.</text>
</comment>
<keyword evidence="6 9" id="KW-1133">Transmembrane helix</keyword>
<gene>
    <name evidence="11" type="primary">mgtE</name>
    <name evidence="11" type="ORF">Q5761_00980</name>
</gene>
<dbReference type="Gene3D" id="3.10.580.10">
    <property type="entry name" value="CBS-domain"/>
    <property type="match status" value="1"/>
</dbReference>
<evidence type="ECO:0000313" key="12">
    <source>
        <dbReference type="Proteomes" id="UP001304683"/>
    </source>
</evidence>
<evidence type="ECO:0000313" key="11">
    <source>
        <dbReference type="EMBL" id="WPD19277.1"/>
    </source>
</evidence>
<dbReference type="SMART" id="SM00116">
    <property type="entry name" value="CBS"/>
    <property type="match status" value="1"/>
</dbReference>
<dbReference type="PANTHER" id="PTHR41394">
    <property type="entry name" value="MAGNESIUM TRANSPORTER MGTE"/>
    <property type="match status" value="1"/>
</dbReference>
<keyword evidence="9" id="KW-0479">Metal-binding</keyword>
<dbReference type="InterPro" id="IPR006668">
    <property type="entry name" value="Mg_transptr_MgtE_intracell_dom"/>
</dbReference>